<dbReference type="SUPFAM" id="SSF54556">
    <property type="entry name" value="Chitinase insertion domain"/>
    <property type="match status" value="1"/>
</dbReference>
<dbReference type="AlphaFoldDB" id="A0A443SG70"/>
<dbReference type="InterPro" id="IPR017853">
    <property type="entry name" value="GH"/>
</dbReference>
<feature type="chain" id="PRO_5019113476" evidence="7">
    <location>
        <begin position="18"/>
        <end position="511"/>
    </location>
</feature>
<dbReference type="SUPFAM" id="SSF57625">
    <property type="entry name" value="Invertebrate chitin-binding proteins"/>
    <property type="match status" value="1"/>
</dbReference>
<dbReference type="VEuPathDB" id="VectorBase:LDEU005517"/>
<dbReference type="Proteomes" id="UP000288716">
    <property type="component" value="Unassembled WGS sequence"/>
</dbReference>
<dbReference type="SUPFAM" id="SSF51445">
    <property type="entry name" value="(Trans)glycosidases"/>
    <property type="match status" value="1"/>
</dbReference>
<keyword evidence="3 6" id="KW-0378">Hydrolase</keyword>
<evidence type="ECO:0000256" key="5">
    <source>
        <dbReference type="ARBA" id="ARBA00023295"/>
    </source>
</evidence>
<dbReference type="InterPro" id="IPR001579">
    <property type="entry name" value="Glyco_hydro_18_chit_AS"/>
</dbReference>
<evidence type="ECO:0000259" key="8">
    <source>
        <dbReference type="PROSITE" id="PS50940"/>
    </source>
</evidence>
<evidence type="ECO:0000256" key="4">
    <source>
        <dbReference type="ARBA" id="ARBA00023157"/>
    </source>
</evidence>
<dbReference type="InterPro" id="IPR011583">
    <property type="entry name" value="Chitinase_II/V-like_cat"/>
</dbReference>
<comment type="similarity">
    <text evidence="1">Belongs to the glycosyl hydrolase 18 family. Chitinase class II subfamily.</text>
</comment>
<dbReference type="PROSITE" id="PS01095">
    <property type="entry name" value="GH18_1"/>
    <property type="match status" value="1"/>
</dbReference>
<dbReference type="EMBL" id="NCKV01002678">
    <property type="protein sequence ID" value="RWS26523.1"/>
    <property type="molecule type" value="Genomic_DNA"/>
</dbReference>
<keyword evidence="4" id="KW-1015">Disulfide bond</keyword>
<evidence type="ECO:0000256" key="1">
    <source>
        <dbReference type="ARBA" id="ARBA00009121"/>
    </source>
</evidence>
<dbReference type="InterPro" id="IPR029070">
    <property type="entry name" value="Chitinase_insertion_sf"/>
</dbReference>
<dbReference type="InterPro" id="IPR001223">
    <property type="entry name" value="Glyco_hydro18_cat"/>
</dbReference>
<organism evidence="10 11">
    <name type="scientific">Leptotrombidium deliense</name>
    <dbReference type="NCBI Taxonomy" id="299467"/>
    <lineage>
        <taxon>Eukaryota</taxon>
        <taxon>Metazoa</taxon>
        <taxon>Ecdysozoa</taxon>
        <taxon>Arthropoda</taxon>
        <taxon>Chelicerata</taxon>
        <taxon>Arachnida</taxon>
        <taxon>Acari</taxon>
        <taxon>Acariformes</taxon>
        <taxon>Trombidiformes</taxon>
        <taxon>Prostigmata</taxon>
        <taxon>Anystina</taxon>
        <taxon>Parasitengona</taxon>
        <taxon>Trombiculoidea</taxon>
        <taxon>Trombiculidae</taxon>
        <taxon>Leptotrombidium</taxon>
    </lineage>
</organism>
<dbReference type="GO" id="GO:0008061">
    <property type="term" value="F:chitin binding"/>
    <property type="evidence" value="ECO:0007669"/>
    <property type="project" value="UniProtKB-KW"/>
</dbReference>
<feature type="domain" description="Chitin-binding type-2" evidence="8">
    <location>
        <begin position="19"/>
        <end position="77"/>
    </location>
</feature>
<evidence type="ECO:0000313" key="10">
    <source>
        <dbReference type="EMBL" id="RWS26523.1"/>
    </source>
</evidence>
<dbReference type="PANTHER" id="PTHR11177:SF317">
    <property type="entry name" value="CHITINASE 12-RELATED"/>
    <property type="match status" value="1"/>
</dbReference>
<dbReference type="Gene3D" id="3.10.50.10">
    <property type="match status" value="1"/>
</dbReference>
<dbReference type="GO" id="GO:0005576">
    <property type="term" value="C:extracellular region"/>
    <property type="evidence" value="ECO:0007669"/>
    <property type="project" value="InterPro"/>
</dbReference>
<keyword evidence="7" id="KW-0732">Signal</keyword>
<proteinExistence type="inferred from homology"/>
<evidence type="ECO:0000313" key="11">
    <source>
        <dbReference type="Proteomes" id="UP000288716"/>
    </source>
</evidence>
<evidence type="ECO:0000256" key="2">
    <source>
        <dbReference type="ARBA" id="ARBA00022669"/>
    </source>
</evidence>
<dbReference type="PROSITE" id="PS50940">
    <property type="entry name" value="CHIT_BIND_II"/>
    <property type="match status" value="1"/>
</dbReference>
<keyword evidence="11" id="KW-1185">Reference proteome</keyword>
<evidence type="ECO:0000256" key="3">
    <source>
        <dbReference type="ARBA" id="ARBA00022801"/>
    </source>
</evidence>
<evidence type="ECO:0000256" key="6">
    <source>
        <dbReference type="RuleBase" id="RU000489"/>
    </source>
</evidence>
<dbReference type="GO" id="GO:0004568">
    <property type="term" value="F:chitinase activity"/>
    <property type="evidence" value="ECO:0007669"/>
    <property type="project" value="TreeGrafter"/>
</dbReference>
<accession>A0A443SG70</accession>
<keyword evidence="2" id="KW-0147">Chitin-binding</keyword>
<evidence type="ECO:0000256" key="7">
    <source>
        <dbReference type="SAM" id="SignalP"/>
    </source>
</evidence>
<dbReference type="Pfam" id="PF00704">
    <property type="entry name" value="Glyco_hydro_18"/>
    <property type="match status" value="1"/>
</dbReference>
<dbReference type="SMART" id="SM00636">
    <property type="entry name" value="Glyco_18"/>
    <property type="match status" value="1"/>
</dbReference>
<feature type="signal peptide" evidence="7">
    <location>
        <begin position="1"/>
        <end position="17"/>
    </location>
</feature>
<comment type="caution">
    <text evidence="10">The sequence shown here is derived from an EMBL/GenBank/DDBJ whole genome shotgun (WGS) entry which is preliminary data.</text>
</comment>
<feature type="domain" description="GH18" evidence="9">
    <location>
        <begin position="126"/>
        <end position="502"/>
    </location>
</feature>
<dbReference type="Pfam" id="PF01607">
    <property type="entry name" value="CBM_14"/>
    <property type="match status" value="1"/>
</dbReference>
<dbReference type="Gene3D" id="2.170.140.10">
    <property type="entry name" value="Chitin binding domain"/>
    <property type="match status" value="1"/>
</dbReference>
<sequence>MWQRIIVICIQITFVFTANPLCQKKNGFFIMKNDCTRFYRCVHGDLVQNQTCPKGTLFNIKTLVCDHRTNAPTECTAHILGTAENEISQDVEFAEEHTPGPDEWQPTVGPTTPMEDLPKEGFKDEYKVVCYFTSWSFYRKEDAKFIPEDINPYYCTHLIYAFATLDRDSLTIRIHDRWADIENRFYKRILKLKTINQNLKVLLALGGWNDSEDDKYSRLVADENSTSKFINHALQFVQKHGFDGLDIDWEFPGCPQAKCTTETDDSKMFAIFIRELKVAMTKNNYLLSAAVSSTKHIIDKAYDVSSMNENFDFINLMAYDYYGAWSDFAETHSPLFTKPSIEDADKMSKYKSVNFSVTYWIEKGMSPQKIVLGVPFYGRAVALKKKTQKPNYGLGDPIFGPASSGKYTNEPGFLSYYEVCDLIKTKEYKKHRDQYSGTYIENGKDFIGYDDVKQLVQKMSMIKHYKLGGAMVWSIDMDDFRGNCCSIKYPLLKTVNSVLRGVTSFAGIKCA</sequence>
<dbReference type="InterPro" id="IPR002557">
    <property type="entry name" value="Chitin-bd_dom"/>
</dbReference>
<gene>
    <name evidence="10" type="ORF">B4U80_09863</name>
</gene>
<dbReference type="GO" id="GO:0005975">
    <property type="term" value="P:carbohydrate metabolic process"/>
    <property type="evidence" value="ECO:0007669"/>
    <property type="project" value="InterPro"/>
</dbReference>
<protein>
    <submittedName>
        <fullName evidence="10">Chitinase-like protein</fullName>
    </submittedName>
</protein>
<keyword evidence="5 6" id="KW-0326">Glycosidase</keyword>
<evidence type="ECO:0000259" key="9">
    <source>
        <dbReference type="PROSITE" id="PS51910"/>
    </source>
</evidence>
<dbReference type="PROSITE" id="PS51910">
    <property type="entry name" value="GH18_2"/>
    <property type="match status" value="1"/>
</dbReference>
<dbReference type="FunFam" id="3.10.50.10:FF:000001">
    <property type="entry name" value="Chitinase 3-like 1"/>
    <property type="match status" value="1"/>
</dbReference>
<dbReference type="STRING" id="299467.A0A443SG70"/>
<name>A0A443SG70_9ACAR</name>
<dbReference type="InterPro" id="IPR050314">
    <property type="entry name" value="Glycosyl_Hydrlase_18"/>
</dbReference>
<dbReference type="PANTHER" id="PTHR11177">
    <property type="entry name" value="CHITINASE"/>
    <property type="match status" value="1"/>
</dbReference>
<dbReference type="Gene3D" id="3.20.20.80">
    <property type="entry name" value="Glycosidases"/>
    <property type="match status" value="1"/>
</dbReference>
<dbReference type="SMART" id="SM00494">
    <property type="entry name" value="ChtBD2"/>
    <property type="match status" value="1"/>
</dbReference>
<dbReference type="GO" id="GO:0006032">
    <property type="term" value="P:chitin catabolic process"/>
    <property type="evidence" value="ECO:0007669"/>
    <property type="project" value="TreeGrafter"/>
</dbReference>
<reference evidence="10 11" key="1">
    <citation type="journal article" date="2018" name="Gigascience">
        <title>Genomes of trombidid mites reveal novel predicted allergens and laterally-transferred genes associated with secondary metabolism.</title>
        <authorList>
            <person name="Dong X."/>
            <person name="Chaisiri K."/>
            <person name="Xia D."/>
            <person name="Armstrong S.D."/>
            <person name="Fang Y."/>
            <person name="Donnelly M.J."/>
            <person name="Kadowaki T."/>
            <person name="McGarry J.W."/>
            <person name="Darby A.C."/>
            <person name="Makepeace B.L."/>
        </authorList>
    </citation>
    <scope>NUCLEOTIDE SEQUENCE [LARGE SCALE GENOMIC DNA]</scope>
    <source>
        <strain evidence="10">UoL-UT</strain>
    </source>
</reference>
<dbReference type="InterPro" id="IPR036508">
    <property type="entry name" value="Chitin-bd_dom_sf"/>
</dbReference>
<dbReference type="OrthoDB" id="6430753at2759"/>